<feature type="transmembrane region" description="Helical" evidence="10">
    <location>
        <begin position="275"/>
        <end position="299"/>
    </location>
</feature>
<evidence type="ECO:0000313" key="13">
    <source>
        <dbReference type="EMBL" id="ROW05065.1"/>
    </source>
</evidence>
<dbReference type="STRING" id="252740.A0A423WP98"/>
<comment type="caution">
    <text evidence="13">The sequence shown here is derived from an EMBL/GenBank/DDBJ whole genome shotgun (WGS) entry which is preliminary data.</text>
</comment>
<evidence type="ECO:0000259" key="12">
    <source>
        <dbReference type="PROSITE" id="PS50929"/>
    </source>
</evidence>
<dbReference type="PROSITE" id="PS50929">
    <property type="entry name" value="ABC_TM1F"/>
    <property type="match status" value="2"/>
</dbReference>
<feature type="compositionally biased region" description="Low complexity" evidence="9">
    <location>
        <begin position="1115"/>
        <end position="1129"/>
    </location>
</feature>
<protein>
    <submittedName>
        <fullName evidence="13">Uncharacterized protein</fullName>
    </submittedName>
</protein>
<evidence type="ECO:0000256" key="3">
    <source>
        <dbReference type="ARBA" id="ARBA00022692"/>
    </source>
</evidence>
<feature type="transmembrane region" description="Helical" evidence="10">
    <location>
        <begin position="195"/>
        <end position="214"/>
    </location>
</feature>
<evidence type="ECO:0000313" key="14">
    <source>
        <dbReference type="Proteomes" id="UP000284375"/>
    </source>
</evidence>
<evidence type="ECO:0000256" key="6">
    <source>
        <dbReference type="ARBA" id="ARBA00022840"/>
    </source>
</evidence>
<dbReference type="FunFam" id="1.20.1560.10:FF:000013">
    <property type="entry name" value="ABC transporter C family member 2"/>
    <property type="match status" value="1"/>
</dbReference>
<dbReference type="GO" id="GO:0005524">
    <property type="term" value="F:ATP binding"/>
    <property type="evidence" value="ECO:0007669"/>
    <property type="project" value="UniProtKB-KW"/>
</dbReference>
<dbReference type="CDD" id="cd18604">
    <property type="entry name" value="ABC_6TM_VMR1_D2_like"/>
    <property type="match status" value="1"/>
</dbReference>
<feature type="transmembrane region" description="Helical" evidence="10">
    <location>
        <begin position="171"/>
        <end position="189"/>
    </location>
</feature>
<dbReference type="InterPro" id="IPR050173">
    <property type="entry name" value="ABC_transporter_C-like"/>
</dbReference>
<comment type="subcellular location">
    <subcellularLocation>
        <location evidence="1">Membrane</location>
        <topology evidence="1">Multi-pass membrane protein</topology>
    </subcellularLocation>
</comment>
<feature type="region of interest" description="Disordered" evidence="9">
    <location>
        <begin position="584"/>
        <end position="625"/>
    </location>
</feature>
<dbReference type="OrthoDB" id="6500128at2759"/>
<evidence type="ECO:0000256" key="1">
    <source>
        <dbReference type="ARBA" id="ARBA00004141"/>
    </source>
</evidence>
<dbReference type="GO" id="GO:0016020">
    <property type="term" value="C:membrane"/>
    <property type="evidence" value="ECO:0007669"/>
    <property type="project" value="UniProtKB-SubCell"/>
</dbReference>
<dbReference type="PROSITE" id="PS00211">
    <property type="entry name" value="ABC_TRANSPORTER_1"/>
    <property type="match status" value="2"/>
</dbReference>
<dbReference type="Pfam" id="PF00664">
    <property type="entry name" value="ABC_membrane"/>
    <property type="match status" value="2"/>
</dbReference>
<feature type="transmembrane region" description="Helical" evidence="10">
    <location>
        <begin position="42"/>
        <end position="62"/>
    </location>
</feature>
<keyword evidence="3 10" id="KW-0812">Transmembrane</keyword>
<organism evidence="13 14">
    <name type="scientific">Cytospora chrysosperma</name>
    <name type="common">Cytospora canker fungus</name>
    <name type="synonym">Sphaeria chrysosperma</name>
    <dbReference type="NCBI Taxonomy" id="252740"/>
    <lineage>
        <taxon>Eukaryota</taxon>
        <taxon>Fungi</taxon>
        <taxon>Dikarya</taxon>
        <taxon>Ascomycota</taxon>
        <taxon>Pezizomycotina</taxon>
        <taxon>Sordariomycetes</taxon>
        <taxon>Sordariomycetidae</taxon>
        <taxon>Diaporthales</taxon>
        <taxon>Cytosporaceae</taxon>
        <taxon>Cytospora</taxon>
    </lineage>
</organism>
<feature type="transmembrane region" description="Helical" evidence="10">
    <location>
        <begin position="790"/>
        <end position="809"/>
    </location>
</feature>
<feature type="domain" description="ABC transporter" evidence="11">
    <location>
        <begin position="981"/>
        <end position="1268"/>
    </location>
</feature>
<dbReference type="InterPro" id="IPR003439">
    <property type="entry name" value="ABC_transporter-like_ATP-bd"/>
</dbReference>
<dbReference type="CDD" id="cd18596">
    <property type="entry name" value="ABC_6TM_VMR1_D1_like"/>
    <property type="match status" value="1"/>
</dbReference>
<evidence type="ECO:0000256" key="8">
    <source>
        <dbReference type="ARBA" id="ARBA00023136"/>
    </source>
</evidence>
<dbReference type="InterPro" id="IPR003593">
    <property type="entry name" value="AAA+_ATPase"/>
</dbReference>
<accession>A0A423WP98</accession>
<keyword evidence="5" id="KW-0547">Nucleotide-binding</keyword>
<feature type="transmembrane region" description="Helical" evidence="10">
    <location>
        <begin position="688"/>
        <end position="715"/>
    </location>
</feature>
<evidence type="ECO:0000256" key="10">
    <source>
        <dbReference type="SAM" id="Phobius"/>
    </source>
</evidence>
<dbReference type="CDD" id="cd03250">
    <property type="entry name" value="ABCC_MRP_domain1"/>
    <property type="match status" value="1"/>
</dbReference>
<evidence type="ECO:0000256" key="5">
    <source>
        <dbReference type="ARBA" id="ARBA00022741"/>
    </source>
</evidence>
<gene>
    <name evidence="13" type="ORF">VSDG_00182</name>
</gene>
<dbReference type="GO" id="GO:0005737">
    <property type="term" value="C:cytoplasm"/>
    <property type="evidence" value="ECO:0007669"/>
    <property type="project" value="UniProtKB-ARBA"/>
</dbReference>
<keyword evidence="7 10" id="KW-1133">Transmembrane helix</keyword>
<dbReference type="PANTHER" id="PTHR24223">
    <property type="entry name" value="ATP-BINDING CASSETTE SUB-FAMILY C"/>
    <property type="match status" value="1"/>
</dbReference>
<dbReference type="InterPro" id="IPR036640">
    <property type="entry name" value="ABC1_TM_sf"/>
</dbReference>
<sequence length="1282" mass="140631">MDELPALPWYDEPLILLKWVQEAREKSRSTLTTLLRFMRKELILMALFSGTAAVAELIAPFAMYQLLAYISNPAQAVLSPTIWLFLLFAGPMTRTVLFQQYIFTSTRLIVRVKAGMTQELYHRAMSSMELDGDILNDAKGKEVTAKKTTHAGQLQNLMSGDIDALWMARDIMMMWFAGPIGTLIAFGGLYKILGWPALVGSALMILSVPIPTYIAQLMGQSQRQVKATQDARISLISEYLGSIKAIKYFAWEDATAKIIDNARNAEQKVLWRISVLWMLMGSAIELMPMVSLVVMFTLYTSVVREPLTAQVAFTVLSLVGTMRTNLGMMGYFSRHFTNAMISFDRLDRYFSNTEPLIRYPDGPLKIEKATFRRNKKADFVLKDISIDFVEGGLTAVTGASGSGKTTLLLSILGETIKETGEVTRPSDVAFASQTTWLQNASIKDNILFSSPFEEVRYNRVIEACCLSFDFSELADGDETEVGENGATLSGGQKARVALARALYSKAPLLLLDDVFSALDTKTSASVWELCFCGDMLKGRTVVLVTQQRWISQQADSILVLENGSIANQEQNIGVVRKPPQLTNEVNDEEEHDTPDASNGNGTNGTTDGEAAKPTAEAQPKKDDITKEMEATGKTGRLSFFQYMSYFGGPGYAVLLIIGSVMGTASYLATSLWISVWVDAVDRGDAIDISFYLGIYTAVNLANILIDASVFLVYAYGGWQAAKKLHARFIRSVMNVSLSWYKETPTGRVVNRFSRDMASLDNQLSRILQTTIDLFMALVLRLGAISSIMPIFIVPGLISCITGIIAGEMYTRTAVVVKRLVSSSQSPVFSQFADDMAGIQVIRARKDMAQNFGNLLAERLRPYNRATETNYNLNRWVSLRIDFVTAVVMVFAGSIAIANIGLIPAGLVGFSLTSANGLSQSILYFVRLANELEVELQSFHRVKEYASLEPEEKTDADPHDAAVIEQQQMTSIPADWPRSGAIEFRDVTIRYDLDGPDILKDINLSFAAGERVAVVGRTGSGKSTLVLSLLRFTHVVKGQILYDGVDITLIPRKRLRHALTIIPQEAVLFNGTVGTNLDPSGETAPEILESALESCAGIASFQFRDRDTDGEDAGDATDAAAANGGSNPPATEQTPLLSGVATPLAEAVAKSASGLSLSTTVDAKGENFSHGQRQVLSLCRALVRKSKLMLLDEATASMDPETDQGIQAVLRKEIFATGRDRTLVTIAHRLRTIADYDRVLVMGGGKILEMGAPKELFEARGTFYEMVQHSGEVQELQSIFDSE</sequence>
<feature type="domain" description="ABC transmembrane type-1" evidence="12">
    <location>
        <begin position="43"/>
        <end position="338"/>
    </location>
</feature>
<feature type="transmembrane region" description="Helical" evidence="10">
    <location>
        <begin position="651"/>
        <end position="676"/>
    </location>
</feature>
<dbReference type="GO" id="GO:0140359">
    <property type="term" value="F:ABC-type transporter activity"/>
    <property type="evidence" value="ECO:0007669"/>
    <property type="project" value="InterPro"/>
</dbReference>
<dbReference type="PROSITE" id="PS50893">
    <property type="entry name" value="ABC_TRANSPORTER_2"/>
    <property type="match status" value="2"/>
</dbReference>
<dbReference type="SUPFAM" id="SSF52540">
    <property type="entry name" value="P-loop containing nucleoside triphosphate hydrolases"/>
    <property type="match status" value="2"/>
</dbReference>
<dbReference type="InterPro" id="IPR017871">
    <property type="entry name" value="ABC_transporter-like_CS"/>
</dbReference>
<dbReference type="InterPro" id="IPR011527">
    <property type="entry name" value="ABC1_TM_dom"/>
</dbReference>
<dbReference type="PANTHER" id="PTHR24223:SF356">
    <property type="entry name" value="ATP-BINDING CASSETTE TRANSPORTER ABC4"/>
    <property type="match status" value="1"/>
</dbReference>
<evidence type="ECO:0000256" key="4">
    <source>
        <dbReference type="ARBA" id="ARBA00022737"/>
    </source>
</evidence>
<feature type="transmembrane region" description="Helical" evidence="10">
    <location>
        <begin position="82"/>
        <end position="103"/>
    </location>
</feature>
<name>A0A423WP98_CYTCH</name>
<dbReference type="SMART" id="SM00382">
    <property type="entry name" value="AAA"/>
    <property type="match status" value="2"/>
</dbReference>
<evidence type="ECO:0000256" key="7">
    <source>
        <dbReference type="ARBA" id="ARBA00022989"/>
    </source>
</evidence>
<feature type="transmembrane region" description="Helical" evidence="10">
    <location>
        <begin position="882"/>
        <end position="911"/>
    </location>
</feature>
<dbReference type="InterPro" id="IPR027417">
    <property type="entry name" value="P-loop_NTPase"/>
</dbReference>
<dbReference type="GO" id="GO:0016887">
    <property type="term" value="F:ATP hydrolysis activity"/>
    <property type="evidence" value="ECO:0007669"/>
    <property type="project" value="InterPro"/>
</dbReference>
<dbReference type="Pfam" id="PF00005">
    <property type="entry name" value="ABC_tran"/>
    <property type="match status" value="2"/>
</dbReference>
<feature type="domain" description="ABC transporter" evidence="11">
    <location>
        <begin position="364"/>
        <end position="587"/>
    </location>
</feature>
<proteinExistence type="predicted"/>
<evidence type="ECO:0000259" key="11">
    <source>
        <dbReference type="PROSITE" id="PS50893"/>
    </source>
</evidence>
<keyword evidence="2" id="KW-0813">Transport</keyword>
<dbReference type="Proteomes" id="UP000284375">
    <property type="component" value="Unassembled WGS sequence"/>
</dbReference>
<feature type="domain" description="ABC transmembrane type-1" evidence="12">
    <location>
        <begin position="653"/>
        <end position="932"/>
    </location>
</feature>
<dbReference type="Gene3D" id="1.20.1560.10">
    <property type="entry name" value="ABC transporter type 1, transmembrane domain"/>
    <property type="match status" value="2"/>
</dbReference>
<evidence type="ECO:0000256" key="2">
    <source>
        <dbReference type="ARBA" id="ARBA00022448"/>
    </source>
</evidence>
<dbReference type="Gene3D" id="3.40.50.300">
    <property type="entry name" value="P-loop containing nucleotide triphosphate hydrolases"/>
    <property type="match status" value="2"/>
</dbReference>
<reference evidence="13 14" key="1">
    <citation type="submission" date="2015-09" db="EMBL/GenBank/DDBJ databases">
        <title>Host preference determinants of Valsa canker pathogens revealed by comparative genomics.</title>
        <authorList>
            <person name="Yin Z."/>
            <person name="Huang L."/>
        </authorList>
    </citation>
    <scope>NUCLEOTIDE SEQUENCE [LARGE SCALE GENOMIC DNA]</scope>
    <source>
        <strain evidence="13 14">YSFL</strain>
    </source>
</reference>
<keyword evidence="6" id="KW-0067">ATP-binding</keyword>
<evidence type="ECO:0000256" key="9">
    <source>
        <dbReference type="SAM" id="MobiDB-lite"/>
    </source>
</evidence>
<dbReference type="CDD" id="cd03244">
    <property type="entry name" value="ABCC_MRP_domain2"/>
    <property type="match status" value="1"/>
</dbReference>
<dbReference type="SUPFAM" id="SSF90123">
    <property type="entry name" value="ABC transporter transmembrane region"/>
    <property type="match status" value="2"/>
</dbReference>
<feature type="region of interest" description="Disordered" evidence="9">
    <location>
        <begin position="1106"/>
        <end position="1134"/>
    </location>
</feature>
<keyword evidence="4" id="KW-0677">Repeat</keyword>
<dbReference type="EMBL" id="LJZO01000001">
    <property type="protein sequence ID" value="ROW05065.1"/>
    <property type="molecule type" value="Genomic_DNA"/>
</dbReference>
<keyword evidence="14" id="KW-1185">Reference proteome</keyword>
<keyword evidence="8 10" id="KW-0472">Membrane</keyword>